<dbReference type="EMBL" id="FTOP01000006">
    <property type="protein sequence ID" value="SIS86611.1"/>
    <property type="molecule type" value="Genomic_DNA"/>
</dbReference>
<evidence type="ECO:0000313" key="1">
    <source>
        <dbReference type="EMBL" id="SIS86611.1"/>
    </source>
</evidence>
<name>A0A1N7MKZ4_9BACT</name>
<reference evidence="2" key="1">
    <citation type="submission" date="2017-01" db="EMBL/GenBank/DDBJ databases">
        <authorList>
            <person name="Varghese N."/>
            <person name="Submissions S."/>
        </authorList>
    </citation>
    <scope>NUCLEOTIDE SEQUENCE [LARGE SCALE GENOMIC DNA]</scope>
    <source>
        <strain evidence="2">DSM 46698</strain>
    </source>
</reference>
<gene>
    <name evidence="1" type="ORF">SAMN05421761_106174</name>
</gene>
<evidence type="ECO:0000313" key="2">
    <source>
        <dbReference type="Proteomes" id="UP000186026"/>
    </source>
</evidence>
<dbReference type="Proteomes" id="UP000186026">
    <property type="component" value="Unassembled WGS sequence"/>
</dbReference>
<sequence>MHSIWLVAAVCAYGVLTDNRWVKGLLGGIVG</sequence>
<organism evidence="1 2">
    <name type="scientific">Belliella pelovolcani</name>
    <dbReference type="NCBI Taxonomy" id="529505"/>
    <lineage>
        <taxon>Bacteria</taxon>
        <taxon>Pseudomonadati</taxon>
        <taxon>Bacteroidota</taxon>
        <taxon>Cytophagia</taxon>
        <taxon>Cytophagales</taxon>
        <taxon>Cyclobacteriaceae</taxon>
        <taxon>Belliella</taxon>
    </lineage>
</organism>
<proteinExistence type="predicted"/>
<accession>A0A1N7MKZ4</accession>
<dbReference type="STRING" id="529505.SAMN05421761_106174"/>
<keyword evidence="2" id="KW-1185">Reference proteome</keyword>
<dbReference type="AlphaFoldDB" id="A0A1N7MKZ4"/>
<protein>
    <submittedName>
        <fullName evidence="1">Uncharacterized protein</fullName>
    </submittedName>
</protein>